<keyword evidence="2" id="KW-1185">Reference proteome</keyword>
<dbReference type="InParanoid" id="B9TND6"/>
<accession>B9TND6</accession>
<gene>
    <name evidence="1" type="ORF">RCOM_2022160</name>
</gene>
<proteinExistence type="predicted"/>
<organism evidence="1 2">
    <name type="scientific">Ricinus communis</name>
    <name type="common">Castor bean</name>
    <dbReference type="NCBI Taxonomy" id="3988"/>
    <lineage>
        <taxon>Eukaryota</taxon>
        <taxon>Viridiplantae</taxon>
        <taxon>Streptophyta</taxon>
        <taxon>Embryophyta</taxon>
        <taxon>Tracheophyta</taxon>
        <taxon>Spermatophyta</taxon>
        <taxon>Magnoliopsida</taxon>
        <taxon>eudicotyledons</taxon>
        <taxon>Gunneridae</taxon>
        <taxon>Pentapetalae</taxon>
        <taxon>rosids</taxon>
        <taxon>fabids</taxon>
        <taxon>Malpighiales</taxon>
        <taxon>Euphorbiaceae</taxon>
        <taxon>Acalyphoideae</taxon>
        <taxon>Acalypheae</taxon>
        <taxon>Ricinus</taxon>
    </lineage>
</organism>
<evidence type="ECO:0000313" key="2">
    <source>
        <dbReference type="Proteomes" id="UP000008311"/>
    </source>
</evidence>
<reference evidence="2" key="1">
    <citation type="journal article" date="2010" name="Nat. Biotechnol.">
        <title>Draft genome sequence of the oilseed species Ricinus communis.</title>
        <authorList>
            <person name="Chan A.P."/>
            <person name="Crabtree J."/>
            <person name="Zhao Q."/>
            <person name="Lorenzi H."/>
            <person name="Orvis J."/>
            <person name="Puiu D."/>
            <person name="Melake-Berhan A."/>
            <person name="Jones K.M."/>
            <person name="Redman J."/>
            <person name="Chen G."/>
            <person name="Cahoon E.B."/>
            <person name="Gedil M."/>
            <person name="Stanke M."/>
            <person name="Haas B.J."/>
            <person name="Wortman J.R."/>
            <person name="Fraser-Liggett C.M."/>
            <person name="Ravel J."/>
            <person name="Rabinowicz P.D."/>
        </authorList>
    </citation>
    <scope>NUCLEOTIDE SEQUENCE [LARGE SCALE GENOMIC DNA]</scope>
    <source>
        <strain evidence="2">cv. Hale</strain>
    </source>
</reference>
<dbReference type="Proteomes" id="UP000008311">
    <property type="component" value="Unassembled WGS sequence"/>
</dbReference>
<dbReference type="EMBL" id="EQ992215">
    <property type="protein sequence ID" value="EEF22627.1"/>
    <property type="molecule type" value="Genomic_DNA"/>
</dbReference>
<evidence type="ECO:0000313" key="1">
    <source>
        <dbReference type="EMBL" id="EEF22627.1"/>
    </source>
</evidence>
<protein>
    <submittedName>
        <fullName evidence="1">Uncharacterized protein</fullName>
    </submittedName>
</protein>
<dbReference type="AlphaFoldDB" id="B9TND6"/>
<sequence length="56" mass="5910">MRAGSMQTKRRYSSSARSVSAAASSFPGFHTTHCSNPCCSRRSVALAVFSVTPGVD</sequence>
<name>B9TND6_RICCO</name>
<feature type="non-terminal residue" evidence="1">
    <location>
        <position position="56"/>
    </location>
</feature>